<comment type="caution">
    <text evidence="1">The sequence shown here is derived from an EMBL/GenBank/DDBJ whole genome shotgun (WGS) entry which is preliminary data.</text>
</comment>
<organism evidence="1 2">
    <name type="scientific">Bacillus yapensis</name>
    <dbReference type="NCBI Taxonomy" id="2492960"/>
    <lineage>
        <taxon>Bacteria</taxon>
        <taxon>Bacillati</taxon>
        <taxon>Bacillota</taxon>
        <taxon>Bacilli</taxon>
        <taxon>Bacillales</taxon>
        <taxon>Bacillaceae</taxon>
        <taxon>Bacillus</taxon>
    </lineage>
</organism>
<reference evidence="1 2" key="1">
    <citation type="submission" date="2018-12" db="EMBL/GenBank/DDBJ databases">
        <title>Bacillus yapensis draft genome sequence.</title>
        <authorList>
            <person name="Yu L."/>
            <person name="Xu X."/>
            <person name="Tang X."/>
        </authorList>
    </citation>
    <scope>NUCLEOTIDE SEQUENCE [LARGE SCALE GENOMIC DNA]</scope>
    <source>
        <strain evidence="1 2">XXST-01</strain>
    </source>
</reference>
<protein>
    <submittedName>
        <fullName evidence="1">Uncharacterized protein</fullName>
    </submittedName>
</protein>
<evidence type="ECO:0000313" key="1">
    <source>
        <dbReference type="EMBL" id="RTR26299.1"/>
    </source>
</evidence>
<accession>A0A3S0L3Q8</accession>
<dbReference type="OrthoDB" id="2879615at2"/>
<dbReference type="AlphaFoldDB" id="A0A3S0L3Q8"/>
<dbReference type="RefSeq" id="WP_126410866.1">
    <property type="nucleotide sequence ID" value="NZ_RXNT01000025.1"/>
</dbReference>
<evidence type="ECO:0000313" key="2">
    <source>
        <dbReference type="Proteomes" id="UP000271374"/>
    </source>
</evidence>
<keyword evidence="2" id="KW-1185">Reference proteome</keyword>
<gene>
    <name evidence="1" type="ORF">EKG37_21755</name>
</gene>
<sequence length="99" mass="11919">MREKEFEKFLVNDGKIESKDKAVRSRLSKARKVEDEFHVNLEEIVRDDEKMYNTLKRIKSELIDSNGSIQNALRKYYIFVNKRGFSTLNQYEKRHSIFK</sequence>
<dbReference type="EMBL" id="RXNT01000025">
    <property type="protein sequence ID" value="RTR26299.1"/>
    <property type="molecule type" value="Genomic_DNA"/>
</dbReference>
<proteinExistence type="predicted"/>
<dbReference type="Proteomes" id="UP000271374">
    <property type="component" value="Unassembled WGS sequence"/>
</dbReference>
<name>A0A3S0L3Q8_9BACI</name>